<dbReference type="OrthoDB" id="6310044at2"/>
<name>A0A0C1QID2_9GAMM</name>
<dbReference type="RefSeq" id="WP_039607651.1">
    <property type="nucleotide sequence ID" value="NZ_JWIC01000001.1"/>
</dbReference>
<proteinExistence type="predicted"/>
<comment type="caution">
    <text evidence="1">The sequence shown here is derived from an EMBL/GenBank/DDBJ whole genome shotgun (WGS) entry which is preliminary data.</text>
</comment>
<dbReference type="AlphaFoldDB" id="A0A0C1QID2"/>
<sequence length="174" mass="19065">MDTLHSSPNNNDAEQTDLVHSEQHEAAIALPPEKGPLQGAASLDIFTTQKNTALAFIAKLLAFFPGFTNPQRDDVIIANRILNFGLDELKTSDLPIAKDAMDSARSFYSKYASLLGLAVGGAISAGVEWLQHTYPEYQAIRAAHVGSGVIASWVVHNIMGEYERRIHQLKEHLN</sequence>
<gene>
    <name evidence="1" type="ORF">JF50_00925</name>
</gene>
<evidence type="ECO:0000313" key="2">
    <source>
        <dbReference type="Proteomes" id="UP000031327"/>
    </source>
</evidence>
<organism evidence="1 2">
    <name type="scientific">Pseudoalteromonas luteoviolacea</name>
    <dbReference type="NCBI Taxonomy" id="43657"/>
    <lineage>
        <taxon>Bacteria</taxon>
        <taxon>Pseudomonadati</taxon>
        <taxon>Pseudomonadota</taxon>
        <taxon>Gammaproteobacteria</taxon>
        <taxon>Alteromonadales</taxon>
        <taxon>Pseudoalteromonadaceae</taxon>
        <taxon>Pseudoalteromonas</taxon>
    </lineage>
</organism>
<evidence type="ECO:0000313" key="1">
    <source>
        <dbReference type="EMBL" id="KID59050.1"/>
    </source>
</evidence>
<accession>A0A0C1QID2</accession>
<protein>
    <submittedName>
        <fullName evidence="1">Uncharacterized protein</fullName>
    </submittedName>
</protein>
<dbReference type="Proteomes" id="UP000031327">
    <property type="component" value="Unassembled WGS sequence"/>
</dbReference>
<dbReference type="EMBL" id="JWIC01000001">
    <property type="protein sequence ID" value="KID59050.1"/>
    <property type="molecule type" value="Genomic_DNA"/>
</dbReference>
<reference evidence="1 2" key="1">
    <citation type="submission" date="2014-12" db="EMBL/GenBank/DDBJ databases">
        <title>Draft Genome Sequence of Pseudoalteromonas luteoviolacea HI1.</title>
        <authorList>
            <person name="Asahina A.Y."/>
            <person name="Hadfield M.G."/>
        </authorList>
    </citation>
    <scope>NUCLEOTIDE SEQUENCE [LARGE SCALE GENOMIC DNA]</scope>
    <source>
        <strain evidence="1 2">HI1</strain>
    </source>
</reference>